<comment type="caution">
    <text evidence="2">The sequence shown here is derived from an EMBL/GenBank/DDBJ whole genome shotgun (WGS) entry which is preliminary data.</text>
</comment>
<dbReference type="Proteomes" id="UP001151088">
    <property type="component" value="Unassembled WGS sequence"/>
</dbReference>
<dbReference type="InterPro" id="IPR036010">
    <property type="entry name" value="2Fe-2S_ferredoxin-like_sf"/>
</dbReference>
<evidence type="ECO:0000313" key="3">
    <source>
        <dbReference type="Proteomes" id="UP001151088"/>
    </source>
</evidence>
<dbReference type="AlphaFoldDB" id="A0A9X2P971"/>
<protein>
    <submittedName>
        <fullName evidence="2">(2Fe-2S)-binding protein</fullName>
    </submittedName>
</protein>
<dbReference type="Gene3D" id="3.10.20.440">
    <property type="entry name" value="2Fe-2S iron-sulphur cluster binding domain, sarcosine oxidase, alpha subunit, N-terminal domain"/>
    <property type="match status" value="1"/>
</dbReference>
<reference evidence="2" key="1">
    <citation type="submission" date="2022-08" db="EMBL/GenBank/DDBJ databases">
        <authorList>
            <person name="Li F."/>
        </authorList>
    </citation>
    <scope>NUCLEOTIDE SEQUENCE</scope>
    <source>
        <strain evidence="2">MQZ15Z-1</strain>
    </source>
</reference>
<gene>
    <name evidence="2" type="ORF">NVS89_05435</name>
</gene>
<sequence>MTAMDEGAQFHRVFPLTGADCDVWVDGRRLKARRGQSLLSLLLEHGGRVRTHERTGEPRAGFCLMGACQDCWVWLSPTQRGRACTTPVEPGMRCFTRSPEAEVLP</sequence>
<dbReference type="GO" id="GO:0051536">
    <property type="term" value="F:iron-sulfur cluster binding"/>
    <property type="evidence" value="ECO:0007669"/>
    <property type="project" value="InterPro"/>
</dbReference>
<dbReference type="InterPro" id="IPR042204">
    <property type="entry name" value="2Fe-2S-bd_N"/>
</dbReference>
<dbReference type="GO" id="GO:0016491">
    <property type="term" value="F:oxidoreductase activity"/>
    <property type="evidence" value="ECO:0007669"/>
    <property type="project" value="UniProtKB-KW"/>
</dbReference>
<evidence type="ECO:0000313" key="2">
    <source>
        <dbReference type="EMBL" id="MCS0494532.1"/>
    </source>
</evidence>
<dbReference type="Pfam" id="PF13510">
    <property type="entry name" value="Fer2_4"/>
    <property type="match status" value="1"/>
</dbReference>
<accession>A0A9X2P971</accession>
<organism evidence="2 3">
    <name type="scientific">Ancylobacter mangrovi</name>
    <dbReference type="NCBI Taxonomy" id="2972472"/>
    <lineage>
        <taxon>Bacteria</taxon>
        <taxon>Pseudomonadati</taxon>
        <taxon>Pseudomonadota</taxon>
        <taxon>Alphaproteobacteria</taxon>
        <taxon>Hyphomicrobiales</taxon>
        <taxon>Xanthobacteraceae</taxon>
        <taxon>Ancylobacter</taxon>
    </lineage>
</organism>
<keyword evidence="1" id="KW-0560">Oxidoreductase</keyword>
<evidence type="ECO:0000256" key="1">
    <source>
        <dbReference type="ARBA" id="ARBA00023002"/>
    </source>
</evidence>
<dbReference type="SUPFAM" id="SSF54292">
    <property type="entry name" value="2Fe-2S ferredoxin-like"/>
    <property type="match status" value="1"/>
</dbReference>
<name>A0A9X2P971_9HYPH</name>
<dbReference type="EMBL" id="JANTHZ010000002">
    <property type="protein sequence ID" value="MCS0494532.1"/>
    <property type="molecule type" value="Genomic_DNA"/>
</dbReference>
<keyword evidence="3" id="KW-1185">Reference proteome</keyword>
<proteinExistence type="predicted"/>